<feature type="region of interest" description="Disordered" evidence="1">
    <location>
        <begin position="46"/>
        <end position="72"/>
    </location>
</feature>
<dbReference type="RefSeq" id="WP_125692090.1">
    <property type="nucleotide sequence ID" value="NZ_JBHSSK010000007.1"/>
</dbReference>
<dbReference type="Pfam" id="PF19807">
    <property type="entry name" value="DUF6290"/>
    <property type="match status" value="1"/>
</dbReference>
<protein>
    <submittedName>
        <fullName evidence="2">Type II toxin-antitoxin system RelB family antitoxin</fullName>
    </submittedName>
</protein>
<gene>
    <name evidence="2" type="primary">relB</name>
    <name evidence="2" type="ORF">ACFP1G_02470</name>
</gene>
<dbReference type="Proteomes" id="UP001596254">
    <property type="component" value="Unassembled WGS sequence"/>
</dbReference>
<dbReference type="NCBIfam" id="NF046040">
    <property type="entry name" value="RelB_antitoxin"/>
    <property type="match status" value="1"/>
</dbReference>
<organism evidence="2 3">
    <name type="scientific">Levilactobacillus tongjiangensis</name>
    <dbReference type="NCBI Taxonomy" id="2486023"/>
    <lineage>
        <taxon>Bacteria</taxon>
        <taxon>Bacillati</taxon>
        <taxon>Bacillota</taxon>
        <taxon>Bacilli</taxon>
        <taxon>Lactobacillales</taxon>
        <taxon>Lactobacillaceae</taxon>
        <taxon>Levilactobacillus</taxon>
    </lineage>
</organism>
<reference evidence="3" key="1">
    <citation type="journal article" date="2019" name="Int. J. Syst. Evol. Microbiol.">
        <title>The Global Catalogue of Microorganisms (GCM) 10K type strain sequencing project: providing services to taxonomists for standard genome sequencing and annotation.</title>
        <authorList>
            <consortium name="The Broad Institute Genomics Platform"/>
            <consortium name="The Broad Institute Genome Sequencing Center for Infectious Disease"/>
            <person name="Wu L."/>
            <person name="Ma J."/>
        </authorList>
    </citation>
    <scope>NUCLEOTIDE SEQUENCE [LARGE SCALE GENOMIC DNA]</scope>
    <source>
        <strain evidence="3">CCM 8905</strain>
    </source>
</reference>
<dbReference type="InterPro" id="IPR046257">
    <property type="entry name" value="DUF6290"/>
</dbReference>
<comment type="caution">
    <text evidence="2">The sequence shown here is derived from an EMBL/GenBank/DDBJ whole genome shotgun (WGS) entry which is preliminary data.</text>
</comment>
<evidence type="ECO:0000313" key="3">
    <source>
        <dbReference type="Proteomes" id="UP001596254"/>
    </source>
</evidence>
<accession>A0ABW1SPM1</accession>
<dbReference type="EMBL" id="JBHSSK010000007">
    <property type="protein sequence ID" value="MFC6206344.1"/>
    <property type="molecule type" value="Genomic_DNA"/>
</dbReference>
<feature type="compositionally biased region" description="Basic and acidic residues" evidence="1">
    <location>
        <begin position="55"/>
        <end position="72"/>
    </location>
</feature>
<name>A0ABW1SPM1_9LACO</name>
<proteinExistence type="predicted"/>
<keyword evidence="3" id="KW-1185">Reference proteome</keyword>
<evidence type="ECO:0000313" key="2">
    <source>
        <dbReference type="EMBL" id="MFC6206344.1"/>
    </source>
</evidence>
<sequence>MTVTSLRFKDDQYKQVKELAEFYGEPVTTFMRKTILERLEDESDYRDAASNLEASHGEKVSREEIKHRLGLE</sequence>
<evidence type="ECO:0000256" key="1">
    <source>
        <dbReference type="SAM" id="MobiDB-lite"/>
    </source>
</evidence>